<feature type="compositionally biased region" description="Acidic residues" evidence="1">
    <location>
        <begin position="114"/>
        <end position="127"/>
    </location>
</feature>
<name>A0A4U7AZN3_9PEZI</name>
<dbReference type="AlphaFoldDB" id="A0A4U7AZN3"/>
<protein>
    <submittedName>
        <fullName evidence="2">Uncharacterized protein</fullName>
    </submittedName>
</protein>
<accession>A0A4U7AZN3</accession>
<evidence type="ECO:0000313" key="3">
    <source>
        <dbReference type="Proteomes" id="UP000308133"/>
    </source>
</evidence>
<organism evidence="2 3">
    <name type="scientific">Elsinoe australis</name>
    <dbReference type="NCBI Taxonomy" id="40998"/>
    <lineage>
        <taxon>Eukaryota</taxon>
        <taxon>Fungi</taxon>
        <taxon>Dikarya</taxon>
        <taxon>Ascomycota</taxon>
        <taxon>Pezizomycotina</taxon>
        <taxon>Dothideomycetes</taxon>
        <taxon>Dothideomycetidae</taxon>
        <taxon>Myriangiales</taxon>
        <taxon>Elsinoaceae</taxon>
        <taxon>Elsinoe</taxon>
    </lineage>
</organism>
<gene>
    <name evidence="2" type="ORF">C1H76_5223</name>
</gene>
<feature type="compositionally biased region" description="Basic residues" evidence="1">
    <location>
        <begin position="167"/>
        <end position="176"/>
    </location>
</feature>
<proteinExistence type="predicted"/>
<feature type="region of interest" description="Disordered" evidence="1">
    <location>
        <begin position="61"/>
        <end position="81"/>
    </location>
</feature>
<dbReference type="EMBL" id="PTQR01000066">
    <property type="protein sequence ID" value="TKX22441.1"/>
    <property type="molecule type" value="Genomic_DNA"/>
</dbReference>
<evidence type="ECO:0000256" key="1">
    <source>
        <dbReference type="SAM" id="MobiDB-lite"/>
    </source>
</evidence>
<dbReference type="Proteomes" id="UP000308133">
    <property type="component" value="Unassembled WGS sequence"/>
</dbReference>
<feature type="compositionally biased region" description="Basic and acidic residues" evidence="1">
    <location>
        <begin position="286"/>
        <end position="297"/>
    </location>
</feature>
<comment type="caution">
    <text evidence="2">The sequence shown here is derived from an EMBL/GenBank/DDBJ whole genome shotgun (WGS) entry which is preliminary data.</text>
</comment>
<sequence length="338" mass="37359">MSNPRFWLTIQILALTTSFGLLRILQRYQLVSDSTALTVTELIAISNGVIAYCLNQNDSNNDDNGIEGSQVSPSVPRPSDNSCEELLDEFEAKEEELDAHDEDLAFEHGNGTESESDENSSEDEIDKVDDAGSSIVETEDEKINIESTRRHNAAKRRASRSALGKTRSAKRRKAATKRVRVRNRRCRVNIDTGVVDVGDFVPTKDQHLVTTSFWNADNEYRGCTTQYASWLKSWSDDPAALIQLMNEATPQRVRAVLASLFVGNAAGNASSTNWQSETADPDADETVDRGHDSDHEVNIPLTSNAGGTKRREWLERLKAVRATNAEDFISGKVGAVID</sequence>
<reference evidence="2 3" key="1">
    <citation type="submission" date="2018-02" db="EMBL/GenBank/DDBJ databases">
        <title>Draft genome sequences of Elsinoe sp., causing black scab on jojoba.</title>
        <authorList>
            <person name="Stodart B."/>
            <person name="Jeffress S."/>
            <person name="Ash G."/>
            <person name="Arun Chinnappa K."/>
        </authorList>
    </citation>
    <scope>NUCLEOTIDE SEQUENCE [LARGE SCALE GENOMIC DNA]</scope>
    <source>
        <strain evidence="2 3">Hillstone_2</strain>
    </source>
</reference>
<feature type="region of interest" description="Disordered" evidence="1">
    <location>
        <begin position="107"/>
        <end position="176"/>
    </location>
</feature>
<feature type="compositionally biased region" description="Basic residues" evidence="1">
    <location>
        <begin position="150"/>
        <end position="159"/>
    </location>
</feature>
<feature type="region of interest" description="Disordered" evidence="1">
    <location>
        <begin position="268"/>
        <end position="305"/>
    </location>
</feature>
<evidence type="ECO:0000313" key="2">
    <source>
        <dbReference type="EMBL" id="TKX22441.1"/>
    </source>
</evidence>
<feature type="compositionally biased region" description="Polar residues" evidence="1">
    <location>
        <begin position="268"/>
        <end position="278"/>
    </location>
</feature>